<evidence type="ECO:0000313" key="1">
    <source>
        <dbReference type="EMBL" id="WBP91397.1"/>
    </source>
</evidence>
<protein>
    <recommendedName>
        <fullName evidence="3">MarR family transcriptional regulator</fullName>
    </recommendedName>
</protein>
<dbReference type="RefSeq" id="WP_270150693.1">
    <property type="nucleotide sequence ID" value="NZ_CP115450.1"/>
</dbReference>
<keyword evidence="2" id="KW-1185">Reference proteome</keyword>
<evidence type="ECO:0000313" key="2">
    <source>
        <dbReference type="Proteomes" id="UP001212821"/>
    </source>
</evidence>
<evidence type="ECO:0008006" key="3">
    <source>
        <dbReference type="Google" id="ProtNLM"/>
    </source>
</evidence>
<sequence length="110" mass="12222">MSGVYGLAAEIRDPRGWTWAALGLMDGTRGQPEIAEALRRRFPGLTSASGMRLVEQLIATGYIEDAAARIPEELTTLELARYERNQAFFRMVDLRPGLGQWDAQLSLKLA</sequence>
<reference evidence="2" key="1">
    <citation type="submission" date="2022-12" db="EMBL/GenBank/DDBJ databases">
        <authorList>
            <person name="Mo P."/>
        </authorList>
    </citation>
    <scope>NUCLEOTIDE SEQUENCE [LARGE SCALE GENOMIC DNA]</scope>
    <source>
        <strain evidence="2">HUAS 3-15</strain>
    </source>
</reference>
<dbReference type="EMBL" id="CP115450">
    <property type="protein sequence ID" value="WBP91397.1"/>
    <property type="molecule type" value="Genomic_DNA"/>
</dbReference>
<proteinExistence type="predicted"/>
<name>A0ABY7QF72_9ACTN</name>
<accession>A0ABY7QF72</accession>
<gene>
    <name evidence="1" type="ORF">O1G21_39650</name>
</gene>
<dbReference type="Proteomes" id="UP001212821">
    <property type="component" value="Chromosome"/>
</dbReference>
<organism evidence="1 2">
    <name type="scientific">Kitasatospora cathayae</name>
    <dbReference type="NCBI Taxonomy" id="3004092"/>
    <lineage>
        <taxon>Bacteria</taxon>
        <taxon>Bacillati</taxon>
        <taxon>Actinomycetota</taxon>
        <taxon>Actinomycetes</taxon>
        <taxon>Kitasatosporales</taxon>
        <taxon>Streptomycetaceae</taxon>
        <taxon>Kitasatospora</taxon>
    </lineage>
</organism>